<dbReference type="AlphaFoldDB" id="A0A1V3XH01"/>
<protein>
    <submittedName>
        <fullName evidence="2">Uncharacterized protein</fullName>
    </submittedName>
</protein>
<dbReference type="EMBL" id="MVBM01000002">
    <property type="protein sequence ID" value="OOK78493.1"/>
    <property type="molecule type" value="Genomic_DNA"/>
</dbReference>
<sequence>MWGRTTGDKRTAYAGNTDMRGESPELAARKNAHRGLS</sequence>
<name>A0A1V3XH01_MYCKA</name>
<accession>A0A1V3XH01</accession>
<dbReference type="Proteomes" id="UP000189229">
    <property type="component" value="Unassembled WGS sequence"/>
</dbReference>
<evidence type="ECO:0000313" key="3">
    <source>
        <dbReference type="Proteomes" id="UP000189229"/>
    </source>
</evidence>
<evidence type="ECO:0000256" key="1">
    <source>
        <dbReference type="SAM" id="MobiDB-lite"/>
    </source>
</evidence>
<evidence type="ECO:0000313" key="2">
    <source>
        <dbReference type="EMBL" id="OOK78493.1"/>
    </source>
</evidence>
<organism evidence="2 3">
    <name type="scientific">Mycobacterium kansasii</name>
    <dbReference type="NCBI Taxonomy" id="1768"/>
    <lineage>
        <taxon>Bacteria</taxon>
        <taxon>Bacillati</taxon>
        <taxon>Actinomycetota</taxon>
        <taxon>Actinomycetes</taxon>
        <taxon>Mycobacteriales</taxon>
        <taxon>Mycobacteriaceae</taxon>
        <taxon>Mycobacterium</taxon>
    </lineage>
</organism>
<comment type="caution">
    <text evidence="2">The sequence shown here is derived from an EMBL/GenBank/DDBJ whole genome shotgun (WGS) entry which is preliminary data.</text>
</comment>
<feature type="compositionally biased region" description="Basic and acidic residues" evidence="1">
    <location>
        <begin position="1"/>
        <end position="11"/>
    </location>
</feature>
<reference evidence="2 3" key="1">
    <citation type="submission" date="2017-02" db="EMBL/GenBank/DDBJ databases">
        <title>Complete genome sequences of Mycobacterium kansasii strains isolated from rhesus macaques.</title>
        <authorList>
            <person name="Panda A."/>
            <person name="Nagaraj S."/>
            <person name="Zhao X."/>
            <person name="Tettelin H."/>
            <person name="Detolla L.J."/>
        </authorList>
    </citation>
    <scope>NUCLEOTIDE SEQUENCE [LARGE SCALE GENOMIC DNA]</scope>
    <source>
        <strain evidence="2 3">11-3813</strain>
    </source>
</reference>
<proteinExistence type="predicted"/>
<gene>
    <name evidence="2" type="ORF">BZL30_2016</name>
</gene>
<feature type="region of interest" description="Disordered" evidence="1">
    <location>
        <begin position="1"/>
        <end position="37"/>
    </location>
</feature>